<gene>
    <name evidence="3" type="primary">LOC111313051</name>
</gene>
<evidence type="ECO:0000313" key="3">
    <source>
        <dbReference type="RefSeq" id="XP_022769522.1"/>
    </source>
</evidence>
<protein>
    <submittedName>
        <fullName evidence="3">Uncharacterized protein LOC111313051</fullName>
    </submittedName>
</protein>
<feature type="compositionally biased region" description="Polar residues" evidence="1">
    <location>
        <begin position="1"/>
        <end position="14"/>
    </location>
</feature>
<dbReference type="AlphaFoldDB" id="A0A6P6AX77"/>
<dbReference type="OrthoDB" id="1926607at2759"/>
<dbReference type="KEGG" id="dzi:111313051"/>
<evidence type="ECO:0000256" key="1">
    <source>
        <dbReference type="SAM" id="MobiDB-lite"/>
    </source>
</evidence>
<dbReference type="InterPro" id="IPR008480">
    <property type="entry name" value="DUF761_pln"/>
</dbReference>
<evidence type="ECO:0000313" key="2">
    <source>
        <dbReference type="Proteomes" id="UP000515121"/>
    </source>
</evidence>
<reference evidence="3" key="1">
    <citation type="submission" date="2025-08" db="UniProtKB">
        <authorList>
            <consortium name="RefSeq"/>
        </authorList>
    </citation>
    <scope>IDENTIFICATION</scope>
    <source>
        <tissue evidence="3">Fruit stalk</tissue>
    </source>
</reference>
<dbReference type="GeneID" id="111313051"/>
<accession>A0A6P6AX77</accession>
<organism evidence="2 3">
    <name type="scientific">Durio zibethinus</name>
    <name type="common">Durian</name>
    <dbReference type="NCBI Taxonomy" id="66656"/>
    <lineage>
        <taxon>Eukaryota</taxon>
        <taxon>Viridiplantae</taxon>
        <taxon>Streptophyta</taxon>
        <taxon>Embryophyta</taxon>
        <taxon>Tracheophyta</taxon>
        <taxon>Spermatophyta</taxon>
        <taxon>Magnoliopsida</taxon>
        <taxon>eudicotyledons</taxon>
        <taxon>Gunneridae</taxon>
        <taxon>Pentapetalae</taxon>
        <taxon>rosids</taxon>
        <taxon>malvids</taxon>
        <taxon>Malvales</taxon>
        <taxon>Malvaceae</taxon>
        <taxon>Helicteroideae</taxon>
        <taxon>Durio</taxon>
    </lineage>
</organism>
<dbReference type="PANTHER" id="PTHR36378:SF1">
    <property type="entry name" value="COTTON FIBER PROTEIN"/>
    <property type="match status" value="1"/>
</dbReference>
<dbReference type="Proteomes" id="UP000515121">
    <property type="component" value="Unplaced"/>
</dbReference>
<dbReference type="Pfam" id="PF05553">
    <property type="entry name" value="DUF761"/>
    <property type="match status" value="1"/>
</dbReference>
<dbReference type="RefSeq" id="XP_022769522.1">
    <property type="nucleotide sequence ID" value="XM_022913787.1"/>
</dbReference>
<sequence length="203" mass="22631">MEEMSKTSMASISTSRDKNMALDDQNGLPMLKKRKRSAGMRFLKAVLYMLQSKSSKSKSQSIQVNVASNFSWKGLVGSMRPMHLQSNQSPPPPIDAKPAIMPELEPISVGEQTEEPITPPLSPMTYFSPQSPSSSISSTYGSANDLTQYDSPSNQEIHVIKLCEGITEQECRYDDEAGDEMIDAKAEEFIANFYHQMRLQNLN</sequence>
<dbReference type="PANTHER" id="PTHR36378">
    <property type="entry name" value="COTTON FIBER PROTEIN"/>
    <property type="match status" value="1"/>
</dbReference>
<name>A0A6P6AX77_DURZI</name>
<feature type="region of interest" description="Disordered" evidence="1">
    <location>
        <begin position="1"/>
        <end position="35"/>
    </location>
</feature>
<proteinExistence type="predicted"/>
<keyword evidence="2" id="KW-1185">Reference proteome</keyword>